<keyword evidence="1" id="KW-0812">Transmembrane</keyword>
<sequence length="272" mass="31385">MLEYTQKNALVEELSKGKDRKYKRFIMAALGSIPWIGSYFSILGAVAGLSSEIDQEKINDLLKLWIQEHEPKLEELRKTVRDITVRLDGLGKEIQERIESPEYLSLVRSAFRAWDEAETAEKREYIKRLISNAGATKLVPDDLVRLFIGWINNYHESHFAVIKEIYKHPGITRKEIWDNIHTEGVERPRDDSSQAGLFSYLIRELSTGGVIHQQKEVNAYGQYMKTKPAYHPKGTGSQTTESPFEDTKPYILTELGKEFIHYVLNDVVQRIE</sequence>
<dbReference type="EMBL" id="MFCL01000013">
    <property type="protein sequence ID" value="OGE16709.1"/>
    <property type="molecule type" value="Genomic_DNA"/>
</dbReference>
<evidence type="ECO:0000313" key="2">
    <source>
        <dbReference type="EMBL" id="OGE16709.1"/>
    </source>
</evidence>
<dbReference type="AlphaFoldDB" id="A0A1F5IK59"/>
<evidence type="ECO:0000313" key="3">
    <source>
        <dbReference type="Proteomes" id="UP000178457"/>
    </source>
</evidence>
<accession>A0A1F5IK59</accession>
<comment type="caution">
    <text evidence="2">The sequence shown here is derived from an EMBL/GenBank/DDBJ whole genome shotgun (WGS) entry which is preliminary data.</text>
</comment>
<keyword evidence="1" id="KW-0472">Membrane</keyword>
<organism evidence="2 3">
    <name type="scientific">Candidatus Daviesbacteria bacterium RIFCSPHIGHO2_01_FULL_36_37</name>
    <dbReference type="NCBI Taxonomy" id="1797758"/>
    <lineage>
        <taxon>Bacteria</taxon>
        <taxon>Candidatus Daviesiibacteriota</taxon>
    </lineage>
</organism>
<proteinExistence type="predicted"/>
<protein>
    <submittedName>
        <fullName evidence="2">Uncharacterized protein</fullName>
    </submittedName>
</protein>
<dbReference type="Proteomes" id="UP000178457">
    <property type="component" value="Unassembled WGS sequence"/>
</dbReference>
<keyword evidence="1" id="KW-1133">Transmembrane helix</keyword>
<gene>
    <name evidence="2" type="ORF">A2858_02220</name>
</gene>
<reference evidence="2 3" key="1">
    <citation type="journal article" date="2016" name="Nat. Commun.">
        <title>Thousands of microbial genomes shed light on interconnected biogeochemical processes in an aquifer system.</title>
        <authorList>
            <person name="Anantharaman K."/>
            <person name="Brown C.T."/>
            <person name="Hug L.A."/>
            <person name="Sharon I."/>
            <person name="Castelle C.J."/>
            <person name="Probst A.J."/>
            <person name="Thomas B.C."/>
            <person name="Singh A."/>
            <person name="Wilkins M.J."/>
            <person name="Karaoz U."/>
            <person name="Brodie E.L."/>
            <person name="Williams K.H."/>
            <person name="Hubbard S.S."/>
            <person name="Banfield J.F."/>
        </authorList>
    </citation>
    <scope>NUCLEOTIDE SEQUENCE [LARGE SCALE GENOMIC DNA]</scope>
</reference>
<name>A0A1F5IK59_9BACT</name>
<evidence type="ECO:0000256" key="1">
    <source>
        <dbReference type="SAM" id="Phobius"/>
    </source>
</evidence>
<feature type="transmembrane region" description="Helical" evidence="1">
    <location>
        <begin position="25"/>
        <end position="49"/>
    </location>
</feature>